<dbReference type="PANTHER" id="PTHR43215:SF14">
    <property type="entry name" value="RADIAL SPOKE HEAD 1 HOMOLOG"/>
    <property type="match status" value="1"/>
</dbReference>
<evidence type="ECO:0000313" key="3">
    <source>
        <dbReference type="EMBL" id="GAP42954.1"/>
    </source>
</evidence>
<organism evidence="3">
    <name type="scientific">Lentimicrobium saccharophilum</name>
    <dbReference type="NCBI Taxonomy" id="1678841"/>
    <lineage>
        <taxon>Bacteria</taxon>
        <taxon>Pseudomonadati</taxon>
        <taxon>Bacteroidota</taxon>
        <taxon>Bacteroidia</taxon>
        <taxon>Bacteroidales</taxon>
        <taxon>Lentimicrobiaceae</taxon>
        <taxon>Lentimicrobium</taxon>
    </lineage>
</organism>
<keyword evidence="2" id="KW-0732">Signal</keyword>
<name>A0A0S7BQP2_9BACT</name>
<dbReference type="SUPFAM" id="SSF82185">
    <property type="entry name" value="Histone H3 K4-specific methyltransferase SET7/9 N-terminal domain"/>
    <property type="match status" value="1"/>
</dbReference>
<dbReference type="InterPro" id="IPR003409">
    <property type="entry name" value="MORN"/>
</dbReference>
<sequence>MKKLILIFLSLLLMHGLNAQNDTCRVLHEKLAGAYSGDCENGLASGKGKATGVDTYTGAFLNGLPHGKGTYTFENGDEFKGRWVNGQKNGKGTFKYTQNGKKHTLSGYWKDDVYAGATDPGLSYRVGQSTGIPVHRVTEEAVPDAADSRVVFAIQVANTDFAPSDLKIEHSSGQLTQLGRRFSVSRCALPLRCELSYTIKAGLSRMQCRFIIDILQPGAYTVTLDHN</sequence>
<accession>A0A0S7BQP2</accession>
<dbReference type="OrthoDB" id="1034328at2"/>
<dbReference type="RefSeq" id="WP_062039569.1">
    <property type="nucleotide sequence ID" value="NZ_DF968182.1"/>
</dbReference>
<dbReference type="Gene3D" id="2.20.110.10">
    <property type="entry name" value="Histone H3 K4-specific methyltransferase SET7/9 N-terminal domain"/>
    <property type="match status" value="1"/>
</dbReference>
<evidence type="ECO:0000313" key="4">
    <source>
        <dbReference type="Proteomes" id="UP000053091"/>
    </source>
</evidence>
<dbReference type="AlphaFoldDB" id="A0A0S7BQP2"/>
<dbReference type="PANTHER" id="PTHR43215">
    <property type="entry name" value="RADIAL SPOKE HEAD 1 HOMOLOG"/>
    <property type="match status" value="1"/>
</dbReference>
<gene>
    <name evidence="3" type="ORF">TBC1_111095</name>
</gene>
<protein>
    <submittedName>
        <fullName evidence="3">Protein containing MORN repeat</fullName>
    </submittedName>
</protein>
<evidence type="ECO:0000256" key="2">
    <source>
        <dbReference type="SAM" id="SignalP"/>
    </source>
</evidence>
<feature type="signal peptide" evidence="2">
    <location>
        <begin position="1"/>
        <end position="19"/>
    </location>
</feature>
<reference evidence="3" key="1">
    <citation type="journal article" date="2015" name="Genome Announc.">
        <title>Draft Genome Sequence of Bacteroidales Strain TBC1, a Novel Isolate from a Methanogenic Wastewater Treatment System.</title>
        <authorList>
            <person name="Tourlousse D.M."/>
            <person name="Matsuura N."/>
            <person name="Sun L."/>
            <person name="Toyonaga M."/>
            <person name="Kuroda K."/>
            <person name="Ohashi A."/>
            <person name="Cruz R."/>
            <person name="Yamaguchi T."/>
            <person name="Sekiguchi Y."/>
        </authorList>
    </citation>
    <scope>NUCLEOTIDE SEQUENCE [LARGE SCALE GENOMIC DNA]</scope>
    <source>
        <strain evidence="3">TBC1</strain>
    </source>
</reference>
<keyword evidence="4" id="KW-1185">Reference proteome</keyword>
<dbReference type="STRING" id="1678841.TBC1_111095"/>
<evidence type="ECO:0000256" key="1">
    <source>
        <dbReference type="ARBA" id="ARBA00022737"/>
    </source>
</evidence>
<keyword evidence="1" id="KW-0677">Repeat</keyword>
<dbReference type="Pfam" id="PF02493">
    <property type="entry name" value="MORN"/>
    <property type="match status" value="3"/>
</dbReference>
<proteinExistence type="predicted"/>
<dbReference type="Proteomes" id="UP000053091">
    <property type="component" value="Unassembled WGS sequence"/>
</dbReference>
<dbReference type="SMART" id="SM00698">
    <property type="entry name" value="MORN"/>
    <property type="match status" value="2"/>
</dbReference>
<dbReference type="EMBL" id="DF968182">
    <property type="protein sequence ID" value="GAP42954.1"/>
    <property type="molecule type" value="Genomic_DNA"/>
</dbReference>
<feature type="chain" id="PRO_5006633110" evidence="2">
    <location>
        <begin position="20"/>
        <end position="227"/>
    </location>
</feature>